<dbReference type="AlphaFoldDB" id="A0AAT9GT61"/>
<dbReference type="PANTHER" id="PTHR11748:SF118">
    <property type="entry name" value="ALKYLDIHYDROXYACETONEPHOSPHATE SYNTHASE (PRECURSOR)"/>
    <property type="match status" value="1"/>
</dbReference>
<accession>A0AAT9GT61</accession>
<proteinExistence type="predicted"/>
<dbReference type="GO" id="GO:0008720">
    <property type="term" value="F:D-lactate dehydrogenase (NAD+) activity"/>
    <property type="evidence" value="ECO:0007669"/>
    <property type="project" value="TreeGrafter"/>
</dbReference>
<evidence type="ECO:0000313" key="2">
    <source>
        <dbReference type="EMBL" id="BFH74043.1"/>
    </source>
</evidence>
<dbReference type="PROSITE" id="PS51387">
    <property type="entry name" value="FAD_PCMH"/>
    <property type="match status" value="1"/>
</dbReference>
<dbReference type="InterPro" id="IPR006094">
    <property type="entry name" value="Oxid_FAD_bind_N"/>
</dbReference>
<protein>
    <submittedName>
        <fullName evidence="2">FAD-binding oxidoreductase</fullName>
    </submittedName>
</protein>
<gene>
    <name evidence="2" type="ORF">SJAV_19870</name>
</gene>
<organism evidence="2">
    <name type="scientific">Sulfurisphaera javensis</name>
    <dbReference type="NCBI Taxonomy" id="2049879"/>
    <lineage>
        <taxon>Archaea</taxon>
        <taxon>Thermoproteota</taxon>
        <taxon>Thermoprotei</taxon>
        <taxon>Sulfolobales</taxon>
        <taxon>Sulfolobaceae</taxon>
        <taxon>Sulfurisphaera</taxon>
    </lineage>
</organism>
<dbReference type="Gene3D" id="3.30.465.10">
    <property type="match status" value="1"/>
</dbReference>
<sequence>MEFLSKYFKEFYTSRDILEKYSIDYAYLSPILSSKRKLPKAVVKIKNEEDVKKIIELMKEYHFPIIVRGNGTNTLGATIPIKEDTIVLDITSFKGFERKGESITVFPGTEFNEVGINDLPLIPTSFYMATIGGFVEGGSLGFGSLKNGAVWDNVLEVEVYTLKGKYTLNGSDVYSVVQSAGTTGILTKVKIKLVRKREGIEILKKSFNSLSEALDFSLDLLGEAEFISIRNYPMAKEIEPETTWGKWNVIYGIDSEKGFQLRDIVTTFAGAYFTVVSKTKLPYNSVDIPLENLNKIDTQECYIDAELSKSSGQYFSHTYFIGCSNIPMIGKQFNLHTYKINDRVEEKRLKYILDFKRKVDPDDLFNPGKVDF</sequence>
<dbReference type="PANTHER" id="PTHR11748">
    <property type="entry name" value="D-LACTATE DEHYDROGENASE"/>
    <property type="match status" value="1"/>
</dbReference>
<dbReference type="GeneID" id="92354935"/>
<dbReference type="GO" id="GO:0004458">
    <property type="term" value="F:D-lactate dehydrogenase (cytochrome) activity"/>
    <property type="evidence" value="ECO:0007669"/>
    <property type="project" value="TreeGrafter"/>
</dbReference>
<dbReference type="InterPro" id="IPR016169">
    <property type="entry name" value="FAD-bd_PCMH_sub2"/>
</dbReference>
<dbReference type="Pfam" id="PF01565">
    <property type="entry name" value="FAD_binding_4"/>
    <property type="match status" value="1"/>
</dbReference>
<dbReference type="InterPro" id="IPR036318">
    <property type="entry name" value="FAD-bd_PCMH-like_sf"/>
</dbReference>
<dbReference type="GO" id="GO:1903457">
    <property type="term" value="P:lactate catabolic process"/>
    <property type="evidence" value="ECO:0007669"/>
    <property type="project" value="TreeGrafter"/>
</dbReference>
<reference evidence="2" key="1">
    <citation type="submission" date="2024-03" db="EMBL/GenBank/DDBJ databases">
        <title>Complete genome sequence of Sulfurisphaera javensis strain KD-1.</title>
        <authorList>
            <person name="Sakai H."/>
            <person name="Nur N."/>
            <person name="Suwanto A."/>
            <person name="Kurosawa N."/>
        </authorList>
    </citation>
    <scope>NUCLEOTIDE SEQUENCE</scope>
    <source>
        <strain evidence="2">KD-1</strain>
    </source>
</reference>
<dbReference type="SUPFAM" id="SSF56176">
    <property type="entry name" value="FAD-binding/transporter-associated domain-like"/>
    <property type="match status" value="1"/>
</dbReference>
<dbReference type="RefSeq" id="WP_369609588.1">
    <property type="nucleotide sequence ID" value="NZ_AP031322.1"/>
</dbReference>
<evidence type="ECO:0000259" key="1">
    <source>
        <dbReference type="PROSITE" id="PS51387"/>
    </source>
</evidence>
<dbReference type="KEGG" id="sjv:SJAV_19870"/>
<feature type="domain" description="FAD-binding PCMH-type" evidence="1">
    <location>
        <begin position="35"/>
        <end position="196"/>
    </location>
</feature>
<name>A0AAT9GT61_9CREN</name>
<dbReference type="EMBL" id="AP031322">
    <property type="protein sequence ID" value="BFH74043.1"/>
    <property type="molecule type" value="Genomic_DNA"/>
</dbReference>
<dbReference type="GO" id="GO:0071949">
    <property type="term" value="F:FAD binding"/>
    <property type="evidence" value="ECO:0007669"/>
    <property type="project" value="InterPro"/>
</dbReference>
<dbReference type="InterPro" id="IPR016166">
    <property type="entry name" value="FAD-bd_PCMH"/>
</dbReference>